<dbReference type="AlphaFoldDB" id="A0A3N0E353"/>
<comment type="caution">
    <text evidence="2">The sequence shown here is derived from an EMBL/GenBank/DDBJ whole genome shotgun (WGS) entry which is preliminary data.</text>
</comment>
<evidence type="ECO:0000256" key="1">
    <source>
        <dbReference type="SAM" id="SignalP"/>
    </source>
</evidence>
<dbReference type="OrthoDB" id="3869662at2"/>
<dbReference type="Pfam" id="PF19741">
    <property type="entry name" value="DUF6230"/>
    <property type="match status" value="1"/>
</dbReference>
<dbReference type="EMBL" id="RJMB01000025">
    <property type="protein sequence ID" value="RNL82223.1"/>
    <property type="molecule type" value="Genomic_DNA"/>
</dbReference>
<evidence type="ECO:0000313" key="3">
    <source>
        <dbReference type="Proteomes" id="UP000269198"/>
    </source>
</evidence>
<organism evidence="2 3">
    <name type="scientific">Halostreptopolyspora alba</name>
    <dbReference type="NCBI Taxonomy" id="2487137"/>
    <lineage>
        <taxon>Bacteria</taxon>
        <taxon>Bacillati</taxon>
        <taxon>Actinomycetota</taxon>
        <taxon>Actinomycetes</taxon>
        <taxon>Streptosporangiales</taxon>
        <taxon>Nocardiopsidaceae</taxon>
        <taxon>Halostreptopolyspora</taxon>
    </lineage>
</organism>
<evidence type="ECO:0000313" key="2">
    <source>
        <dbReference type="EMBL" id="RNL82223.1"/>
    </source>
</evidence>
<keyword evidence="1" id="KW-0732">Signal</keyword>
<name>A0A3N0E353_9ACTN</name>
<sequence>MLVPLVGAVGVMGLAMAEGALATSFGVSGSSFKVSASEIEIEEASSFPSTLSSLDGDTHPVLLAAVEEGSASDVCVSLEQDLPVVDKVSLLVRSGSEEPISGTNLVVNAEALVSEGGTINGVEAGRDASTLSTVSGPEGTFGVHASSGTVNEVESTAWAANGGTMTLSGLDVEFSSDGDSCF</sequence>
<accession>A0A3N0E353</accession>
<protein>
    <submittedName>
        <fullName evidence="2">Cholesterol esterase</fullName>
    </submittedName>
</protein>
<keyword evidence="3" id="KW-1185">Reference proteome</keyword>
<feature type="signal peptide" evidence="1">
    <location>
        <begin position="1"/>
        <end position="22"/>
    </location>
</feature>
<proteinExistence type="predicted"/>
<dbReference type="Proteomes" id="UP000269198">
    <property type="component" value="Unassembled WGS sequence"/>
</dbReference>
<gene>
    <name evidence="2" type="ORF">EFW17_20020</name>
</gene>
<feature type="chain" id="PRO_5018102165" evidence="1">
    <location>
        <begin position="23"/>
        <end position="182"/>
    </location>
</feature>
<reference evidence="2 3" key="1">
    <citation type="submission" date="2018-11" db="EMBL/GenBank/DDBJ databases">
        <title>The genome draft of YIM 96095.</title>
        <authorList>
            <person name="Tang S.-K."/>
            <person name="Chunyu W.-X."/>
            <person name="Feng Y.-Z."/>
        </authorList>
    </citation>
    <scope>NUCLEOTIDE SEQUENCE [LARGE SCALE GENOMIC DNA]</scope>
    <source>
        <strain evidence="2 3">YIM 96095</strain>
    </source>
</reference>
<dbReference type="InterPro" id="IPR046198">
    <property type="entry name" value="DUF6230"/>
</dbReference>